<accession>A0AAV7G0Y2</accession>
<protein>
    <submittedName>
        <fullName evidence="2">Uncharacterized protein</fullName>
    </submittedName>
</protein>
<feature type="region of interest" description="Disordered" evidence="1">
    <location>
        <begin position="1"/>
        <end position="32"/>
    </location>
</feature>
<reference evidence="2 3" key="1">
    <citation type="journal article" date="2021" name="Hortic Res">
        <title>Chromosome-scale assembly of the Dendrobium chrysotoxum genome enhances the understanding of orchid evolution.</title>
        <authorList>
            <person name="Zhang Y."/>
            <person name="Zhang G.Q."/>
            <person name="Zhang D."/>
            <person name="Liu X.D."/>
            <person name="Xu X.Y."/>
            <person name="Sun W.H."/>
            <person name="Yu X."/>
            <person name="Zhu X."/>
            <person name="Wang Z.W."/>
            <person name="Zhao X."/>
            <person name="Zhong W.Y."/>
            <person name="Chen H."/>
            <person name="Yin W.L."/>
            <person name="Huang T."/>
            <person name="Niu S.C."/>
            <person name="Liu Z.J."/>
        </authorList>
    </citation>
    <scope>NUCLEOTIDE SEQUENCE [LARGE SCALE GENOMIC DNA]</scope>
    <source>
        <strain evidence="2">Lindl</strain>
    </source>
</reference>
<name>A0AAV7G0Y2_DENCH</name>
<comment type="caution">
    <text evidence="2">The sequence shown here is derived from an EMBL/GenBank/DDBJ whole genome shotgun (WGS) entry which is preliminary data.</text>
</comment>
<proteinExistence type="predicted"/>
<gene>
    <name evidence="2" type="ORF">IEQ34_015762</name>
</gene>
<dbReference type="Proteomes" id="UP000775213">
    <property type="component" value="Unassembled WGS sequence"/>
</dbReference>
<evidence type="ECO:0000313" key="3">
    <source>
        <dbReference type="Proteomes" id="UP000775213"/>
    </source>
</evidence>
<dbReference type="EMBL" id="JAGFBR010000014">
    <property type="protein sequence ID" value="KAH0455730.1"/>
    <property type="molecule type" value="Genomic_DNA"/>
</dbReference>
<sequence length="68" mass="7141">MIAVTAGSKRGDEVGEDGSLGGGEVTVPYEVDGYGTGEEGAFVVSDSERLLFLRRCEATRGETGLEEK</sequence>
<evidence type="ECO:0000313" key="2">
    <source>
        <dbReference type="EMBL" id="KAH0455730.1"/>
    </source>
</evidence>
<organism evidence="2 3">
    <name type="scientific">Dendrobium chrysotoxum</name>
    <name type="common">Orchid</name>
    <dbReference type="NCBI Taxonomy" id="161865"/>
    <lineage>
        <taxon>Eukaryota</taxon>
        <taxon>Viridiplantae</taxon>
        <taxon>Streptophyta</taxon>
        <taxon>Embryophyta</taxon>
        <taxon>Tracheophyta</taxon>
        <taxon>Spermatophyta</taxon>
        <taxon>Magnoliopsida</taxon>
        <taxon>Liliopsida</taxon>
        <taxon>Asparagales</taxon>
        <taxon>Orchidaceae</taxon>
        <taxon>Epidendroideae</taxon>
        <taxon>Malaxideae</taxon>
        <taxon>Dendrobiinae</taxon>
        <taxon>Dendrobium</taxon>
    </lineage>
</organism>
<keyword evidence="3" id="KW-1185">Reference proteome</keyword>
<evidence type="ECO:0000256" key="1">
    <source>
        <dbReference type="SAM" id="MobiDB-lite"/>
    </source>
</evidence>
<dbReference type="AlphaFoldDB" id="A0AAV7G0Y2"/>